<dbReference type="InterPro" id="IPR016818">
    <property type="entry name" value="NOSIP"/>
</dbReference>
<sequence>MAHSKRNTSLPHFTSYERDLLKSSWGTKRGVIGRDSFLPFGSCRLCLHPAREPVVACATNGDLFCRECAISDLLAQRQEIKRLEKERDEAKKRLAEEEERALDEARTRELRDFELVSMGLDAAAKKNNGSSQSQNDESSKKRKADTTEALAAFKAREVEVDGKRKKVFELDDKEMARIAREEQERLKNELKKEKESNKSALPSFWVPSLTPTTDPNEIAANKAIKLTPICPASTDSNRHSYSLKSLVEVHFTEEKASDGSPARVCPSCKKTLTNGLKAMLLLHQVTKPCGHVICQPCVNKFMTPHDAPDPHASKEEQEQTAALHGRILCYVCETDVTPSKDSNKDSGSGKKKKKDKEGIRPGLVEVSSEGTGFAGRGGNVATKSGVAFQC</sequence>
<feature type="compositionally biased region" description="Polar residues" evidence="6">
    <location>
        <begin position="127"/>
        <end position="136"/>
    </location>
</feature>
<keyword evidence="5" id="KW-0175">Coiled coil</keyword>
<protein>
    <submittedName>
        <fullName evidence="8">Nitric oxide synthase-interacting protein homolog</fullName>
    </submittedName>
</protein>
<dbReference type="FunFam" id="3.30.40.10:FF:000673">
    <property type="entry name" value="RING finger domain protein, putative"/>
    <property type="match status" value="1"/>
</dbReference>
<evidence type="ECO:0000256" key="2">
    <source>
        <dbReference type="ARBA" id="ARBA00022771"/>
    </source>
</evidence>
<dbReference type="GO" id="GO:0005634">
    <property type="term" value="C:nucleus"/>
    <property type="evidence" value="ECO:0007669"/>
    <property type="project" value="TreeGrafter"/>
</dbReference>
<dbReference type="AlphaFoldDB" id="A0A401L9L1"/>
<evidence type="ECO:0000313" key="9">
    <source>
        <dbReference type="Proteomes" id="UP000286921"/>
    </source>
</evidence>
<dbReference type="Proteomes" id="UP000286921">
    <property type="component" value="Unassembled WGS sequence"/>
</dbReference>
<feature type="coiled-coil region" evidence="5">
    <location>
        <begin position="66"/>
        <end position="107"/>
    </location>
</feature>
<keyword evidence="3" id="KW-0862">Zinc</keyword>
<gene>
    <name evidence="8" type="ORF">AAWM_11057</name>
</gene>
<dbReference type="InterPro" id="IPR027370">
    <property type="entry name" value="Znf-RING_euk"/>
</dbReference>
<feature type="region of interest" description="Disordered" evidence="6">
    <location>
        <begin position="122"/>
        <end position="146"/>
    </location>
</feature>
<feature type="domain" description="RING-type" evidence="7">
    <location>
        <begin position="265"/>
        <end position="333"/>
    </location>
</feature>
<dbReference type="PROSITE" id="PS00518">
    <property type="entry name" value="ZF_RING_1"/>
    <property type="match status" value="1"/>
</dbReference>
<dbReference type="Pfam" id="PF13445">
    <property type="entry name" value="zf-RING_UBOX"/>
    <property type="match status" value="1"/>
</dbReference>
<accession>A0A401L9L1</accession>
<dbReference type="PROSITE" id="PS50089">
    <property type="entry name" value="ZF_RING_2"/>
    <property type="match status" value="1"/>
</dbReference>
<comment type="caution">
    <text evidence="8">The sequence shown here is derived from an EMBL/GenBank/DDBJ whole genome shotgun (WGS) entry which is preliminary data.</text>
</comment>
<feature type="coiled-coil region" evidence="5">
    <location>
        <begin position="173"/>
        <end position="200"/>
    </location>
</feature>
<evidence type="ECO:0000256" key="6">
    <source>
        <dbReference type="SAM" id="MobiDB-lite"/>
    </source>
</evidence>
<dbReference type="PANTHER" id="PTHR13063">
    <property type="entry name" value="ENOS INTERACTING PROTEIN"/>
    <property type="match status" value="1"/>
</dbReference>
<keyword evidence="9" id="KW-1185">Reference proteome</keyword>
<dbReference type="PANTHER" id="PTHR13063:SF10">
    <property type="entry name" value="NITRIC OXIDE SYNTHASE-INTERACTING PROTEIN"/>
    <property type="match status" value="1"/>
</dbReference>
<evidence type="ECO:0000256" key="3">
    <source>
        <dbReference type="ARBA" id="ARBA00022833"/>
    </source>
</evidence>
<feature type="region of interest" description="Disordered" evidence="6">
    <location>
        <begin position="338"/>
        <end position="378"/>
    </location>
</feature>
<dbReference type="InterPro" id="IPR017907">
    <property type="entry name" value="Znf_RING_CS"/>
</dbReference>
<evidence type="ECO:0000256" key="1">
    <source>
        <dbReference type="ARBA" id="ARBA00022723"/>
    </source>
</evidence>
<keyword evidence="1" id="KW-0479">Metal-binding</keyword>
<name>A0A401L9L1_ASPAW</name>
<reference evidence="8 9" key="1">
    <citation type="submission" date="2016-09" db="EMBL/GenBank/DDBJ databases">
        <title>Aspergillus awamori IFM 58123T.</title>
        <authorList>
            <person name="Kusuya Y."/>
            <person name="Shimizu M."/>
            <person name="Takahashi H."/>
            <person name="Yaguchi T."/>
        </authorList>
    </citation>
    <scope>NUCLEOTIDE SEQUENCE [LARGE SCALE GENOMIC DNA]</scope>
    <source>
        <strain evidence="8 9">IFM 58123</strain>
    </source>
</reference>
<dbReference type="Gene3D" id="3.30.40.10">
    <property type="entry name" value="Zinc/RING finger domain, C3HC4 (zinc finger)"/>
    <property type="match status" value="1"/>
</dbReference>
<evidence type="ECO:0000259" key="7">
    <source>
        <dbReference type="PROSITE" id="PS50089"/>
    </source>
</evidence>
<evidence type="ECO:0000256" key="4">
    <source>
        <dbReference type="PROSITE-ProRule" id="PRU00175"/>
    </source>
</evidence>
<dbReference type="GO" id="GO:0061630">
    <property type="term" value="F:ubiquitin protein ligase activity"/>
    <property type="evidence" value="ECO:0007669"/>
    <property type="project" value="InterPro"/>
</dbReference>
<dbReference type="InterPro" id="IPR001841">
    <property type="entry name" value="Znf_RING"/>
</dbReference>
<evidence type="ECO:0000313" key="8">
    <source>
        <dbReference type="EMBL" id="GCB28172.1"/>
    </source>
</evidence>
<dbReference type="GO" id="GO:0008270">
    <property type="term" value="F:zinc ion binding"/>
    <property type="evidence" value="ECO:0007669"/>
    <property type="project" value="UniProtKB-KW"/>
</dbReference>
<dbReference type="EMBL" id="BDHI01000029">
    <property type="protein sequence ID" value="GCB28172.1"/>
    <property type="molecule type" value="Genomic_DNA"/>
</dbReference>
<dbReference type="InterPro" id="IPR013083">
    <property type="entry name" value="Znf_RING/FYVE/PHD"/>
</dbReference>
<organism evidence="8 9">
    <name type="scientific">Aspergillus awamori</name>
    <name type="common">Black koji mold</name>
    <dbReference type="NCBI Taxonomy" id="105351"/>
    <lineage>
        <taxon>Eukaryota</taxon>
        <taxon>Fungi</taxon>
        <taxon>Dikarya</taxon>
        <taxon>Ascomycota</taxon>
        <taxon>Pezizomycotina</taxon>
        <taxon>Eurotiomycetes</taxon>
        <taxon>Eurotiomycetidae</taxon>
        <taxon>Eurotiales</taxon>
        <taxon>Aspergillaceae</taxon>
        <taxon>Aspergillus</taxon>
    </lineage>
</organism>
<dbReference type="STRING" id="105351.A0A401L9L1"/>
<proteinExistence type="predicted"/>
<keyword evidence="2 4" id="KW-0863">Zinc-finger</keyword>
<evidence type="ECO:0000256" key="5">
    <source>
        <dbReference type="SAM" id="Coils"/>
    </source>
</evidence>